<feature type="region of interest" description="Disordered" evidence="1">
    <location>
        <begin position="1389"/>
        <end position="1463"/>
    </location>
</feature>
<dbReference type="InterPro" id="IPR059115">
    <property type="entry name" value="Rib"/>
</dbReference>
<evidence type="ECO:0000256" key="1">
    <source>
        <dbReference type="SAM" id="MobiDB-lite"/>
    </source>
</evidence>
<feature type="domain" description="Rib" evidence="3">
    <location>
        <begin position="1223"/>
        <end position="1301"/>
    </location>
</feature>
<feature type="region of interest" description="Disordered" evidence="1">
    <location>
        <begin position="682"/>
        <end position="701"/>
    </location>
</feature>
<feature type="compositionally biased region" description="Gly residues" evidence="1">
    <location>
        <begin position="1588"/>
        <end position="1599"/>
    </location>
</feature>
<feature type="region of interest" description="Disordered" evidence="1">
    <location>
        <begin position="1483"/>
        <end position="1548"/>
    </location>
</feature>
<feature type="domain" description="Rib" evidence="3">
    <location>
        <begin position="830"/>
        <end position="904"/>
    </location>
</feature>
<proteinExistence type="predicted"/>
<feature type="domain" description="Rib" evidence="3">
    <location>
        <begin position="1144"/>
        <end position="1220"/>
    </location>
</feature>
<name>A0A6N2WHK1_9FIRM</name>
<dbReference type="InterPro" id="IPR012706">
    <property type="entry name" value="Rib_alpha_Esp_rpt"/>
</dbReference>
<protein>
    <submittedName>
        <fullName evidence="4">C protein alpha-antigen</fullName>
    </submittedName>
</protein>
<dbReference type="Gene3D" id="2.10.270.10">
    <property type="entry name" value="Cholin Binding"/>
    <property type="match status" value="1"/>
</dbReference>
<evidence type="ECO:0000259" key="3">
    <source>
        <dbReference type="Pfam" id="PF08428"/>
    </source>
</evidence>
<feature type="domain" description="Rib" evidence="3">
    <location>
        <begin position="908"/>
        <end position="981"/>
    </location>
</feature>
<feature type="region of interest" description="Disordered" evidence="1">
    <location>
        <begin position="1578"/>
        <end position="1617"/>
    </location>
</feature>
<feature type="region of interest" description="Disordered" evidence="1">
    <location>
        <begin position="1181"/>
        <end position="1203"/>
    </location>
</feature>
<dbReference type="EMBL" id="CACRTF010000016">
    <property type="protein sequence ID" value="VYT42015.1"/>
    <property type="molecule type" value="Genomic_DNA"/>
</dbReference>
<feature type="domain" description="Rib" evidence="3">
    <location>
        <begin position="1065"/>
        <end position="1138"/>
    </location>
</feature>
<keyword evidence="2" id="KW-0732">Signal</keyword>
<feature type="compositionally biased region" description="Basic and acidic residues" evidence="1">
    <location>
        <begin position="1498"/>
        <end position="1509"/>
    </location>
</feature>
<dbReference type="SUPFAM" id="SSF69360">
    <property type="entry name" value="Cell wall binding repeat"/>
    <property type="match status" value="1"/>
</dbReference>
<feature type="domain" description="Rib" evidence="3">
    <location>
        <begin position="988"/>
        <end position="1061"/>
    </location>
</feature>
<feature type="compositionally biased region" description="Low complexity" evidence="1">
    <location>
        <begin position="1578"/>
        <end position="1587"/>
    </location>
</feature>
<feature type="domain" description="Rib" evidence="3">
    <location>
        <begin position="594"/>
        <end position="667"/>
    </location>
</feature>
<feature type="compositionally biased region" description="Basic and acidic residues" evidence="1">
    <location>
        <begin position="1439"/>
        <end position="1452"/>
    </location>
</feature>
<feature type="signal peptide" evidence="2">
    <location>
        <begin position="1"/>
        <end position="39"/>
    </location>
</feature>
<dbReference type="RefSeq" id="WP_156703695.1">
    <property type="nucleotide sequence ID" value="NZ_CACRTF010000016.1"/>
</dbReference>
<accession>A0A6N2WHK1</accession>
<feature type="domain" description="Rib" evidence="3">
    <location>
        <begin position="1503"/>
        <end position="1577"/>
    </location>
</feature>
<dbReference type="NCBIfam" id="TIGR02331">
    <property type="entry name" value="rib_alpha"/>
    <property type="match status" value="8"/>
</dbReference>
<evidence type="ECO:0000313" key="4">
    <source>
        <dbReference type="EMBL" id="VYT42015.1"/>
    </source>
</evidence>
<feature type="domain" description="Rib" evidence="3">
    <location>
        <begin position="1305"/>
        <end position="1385"/>
    </location>
</feature>
<gene>
    <name evidence="4" type="primary">bca</name>
    <name evidence="4" type="ORF">CBLFYP116_03648</name>
</gene>
<feature type="region of interest" description="Disordered" evidence="1">
    <location>
        <begin position="1247"/>
        <end position="1275"/>
    </location>
</feature>
<dbReference type="Pfam" id="PF08428">
    <property type="entry name" value="Rib"/>
    <property type="match status" value="12"/>
</dbReference>
<feature type="domain" description="Rib" evidence="3">
    <location>
        <begin position="1416"/>
        <end position="1490"/>
    </location>
</feature>
<feature type="domain" description="Rib" evidence="3">
    <location>
        <begin position="673"/>
        <end position="747"/>
    </location>
</feature>
<feature type="domain" description="Rib" evidence="3">
    <location>
        <begin position="751"/>
        <end position="824"/>
    </location>
</feature>
<feature type="compositionally biased region" description="Basic and acidic residues" evidence="1">
    <location>
        <begin position="1526"/>
        <end position="1548"/>
    </location>
</feature>
<evidence type="ECO:0000256" key="2">
    <source>
        <dbReference type="SAM" id="SignalP"/>
    </source>
</evidence>
<feature type="chain" id="PRO_5026790709" evidence="2">
    <location>
        <begin position="40"/>
        <end position="1795"/>
    </location>
</feature>
<sequence length="1795" mass="197867">MKSSLNPKRRKMKRAGQKACAFVLSLAIIVPSAELPSYAAVSYRNSSGSISTREMDTTSHFTANGIEESDLRYAGTVFDKIGQDGTIYLTHSKWTKLGQGWDKDDSNRFAGKFILSFSNDEFYKQIDRVILDNINLEKVDDGALWMISIVGSPLKYAQIGSVTNHEIKITLKDGKTLEQLGLAEEKISFNSLWTKSNGAIAQESVSNGFILQDNPNVRNEQETGFTTGRMSQKLIFDAESMSIKSVHSFKPNENFLQSDYGWVVYIKEQMPAELAQYIDKDEIYIYASDITGEANIVKEKFKVNIDETGMVDTSTVPELSIVNNDTKDQLAVARRNLDRIFYGTLGSSRQYTISYKLRDDVTLEQFARELNEYVKTEKKRVLFEHWLEADYLNESNQTLIHKPDGGAAPKQLTNSYSNAYLDTNDTDQDGLFDFVEWQIGTDAQKVDTDGDGVPDGKEFMEDETKPNDAKDYLVSVPTLDTTSFDPTKETTISGKVEKPLQKDPSDATKLLDITNQDAGDTVVKLQEYDEASKTYTQEEYGTTKIPFADLQTGNFTITVPANTVPEGKKVVLVAYSPNGENPAMGTPFEFKQGDAEKYEATGGTLDKKYGETATADEIKGKVTTTAPENKVKTKEVVGDIPTTGKNQKVKVKVTYSDDTFDEVEVTLNYGTAAEKYTPVGQGVTVEKGGTPEASDGIKNKTELPTGTTYKWKEKVNTTDPGTKKGTIVVTYPDQTTDEVEVDVQVKETKTDAQTYEATGGTLDKKYGETATADEIKGKVTTTAPENKVKTKEVVGDIPTTGKNQKVTVKVTYSDDTFDEVEVTLNYGTAAEKYTPVGQGVTVEKGGTPEASDGIKNKTDLPTGTTYKWKEKVNTTDPGTKKGTIVVTYPDQTTDEVEVDVQVKETKTDAQTYEATGGTLDKKYGETATADEIKGKVTTTAPENKVKTKELVGDIPTTGKNQKVKVKVTYADDSFDEVEVTLNYGTASEKYTPVGQGVTVEKGGTPEASEGIKNKTDLPTGTTYKWKEKVNTTDPGTKKGTIVVTYPDQTTDEVEVDVQVKETKTDAQTYEATGGTLDKKYGETATADEIKGKVTTTAPENKVKTKELVGDIPTTGKNQKVKVKVTYADDSFDEVEVTLNYGTAAEKYDPKVEDETVKTGSDIDLTDNVTNLEELPSGTKVKDVTENPIDTSKPGDHTGKVEVTYPDGSKETIEVPVSVVDKTDAERYKPLTKRELIEEGQTYDLTDNVKNMDSLPEGTTVEDVTPEGDIDPDTPGNYTGIIKVIYPDSSSETVKVKVKVKQRTPDAKKYDPEVVPEIIYAGELADLTDNVVNLEEELPEGTVVTDITEYGEDGVNLDRPGKYKGRIEIEYPDGSTKELTVPIRVLKDGDVATPSEAGKATPSEAGKATDSEAERTDASKYKPKPNPIVIDQGETFEPEDGIKNKDELPKDTEYSNETPDDVDTSKDYKAIIVVTYPDGSEDKVKVPVTVRSDQATPSEAEKTDAGKYEPKPNPIVIDKGGTFEPEDAIKNKDELPKGTDYRDETPGDVDKTKNYTAIIIVTYSDGSEDKVKVPVTVKPVASGSSSSGSSGGGSSGGGSSSSGRVVSNDRIYENPDMSVTTGSLRGTWTLVDAKTHKWTYTTSSGVMAKNGWMFIGNPYAKDEEGRFNWFKFDANGIMEFGWIKSQNGKWYHTHAVSDGNLGMLHKGWYYEPMDGKWYYLDEKTGAMLDGWVSLSEKYYYFTEAPLVPEQTYFQRENGYWYYDNHNRRPYGSMYQNEMTPDNYFVDQNGVWDGRKH</sequence>
<feature type="compositionally biased region" description="Basic and acidic residues" evidence="1">
    <location>
        <begin position="1406"/>
        <end position="1419"/>
    </location>
</feature>
<reference evidence="4" key="1">
    <citation type="submission" date="2019-11" db="EMBL/GenBank/DDBJ databases">
        <authorList>
            <person name="Feng L."/>
        </authorList>
    </citation>
    <scope>NUCLEOTIDE SEQUENCE</scope>
    <source>
        <strain evidence="4">CbolteaeLFYP116</strain>
    </source>
</reference>
<organism evidence="4">
    <name type="scientific">Enterocloster bolteae</name>
    <dbReference type="NCBI Taxonomy" id="208479"/>
    <lineage>
        <taxon>Bacteria</taxon>
        <taxon>Bacillati</taxon>
        <taxon>Bacillota</taxon>
        <taxon>Clostridia</taxon>
        <taxon>Lachnospirales</taxon>
        <taxon>Lachnospiraceae</taxon>
        <taxon>Enterocloster</taxon>
    </lineage>
</organism>